<organism evidence="1 2">
    <name type="scientific">Cellulomonas chengniuliangii</name>
    <dbReference type="NCBI Taxonomy" id="2968084"/>
    <lineage>
        <taxon>Bacteria</taxon>
        <taxon>Bacillati</taxon>
        <taxon>Actinomycetota</taxon>
        <taxon>Actinomycetes</taxon>
        <taxon>Micrococcales</taxon>
        <taxon>Cellulomonadaceae</taxon>
        <taxon>Cellulomonas</taxon>
    </lineage>
</organism>
<dbReference type="RefSeq" id="WP_227569362.1">
    <property type="nucleotide sequence ID" value="NZ_CP101988.1"/>
</dbReference>
<dbReference type="Proteomes" id="UP001316189">
    <property type="component" value="Chromosome"/>
</dbReference>
<name>A0ABY5KU96_9CELL</name>
<gene>
    <name evidence="1" type="ORF">NP064_09300</name>
</gene>
<evidence type="ECO:0000313" key="1">
    <source>
        <dbReference type="EMBL" id="UUI74037.1"/>
    </source>
</evidence>
<proteinExistence type="predicted"/>
<accession>A0ABY5KU96</accession>
<reference evidence="1 2" key="1">
    <citation type="submission" date="2022-07" db="EMBL/GenBank/DDBJ databases">
        <title>Novel species in genus cellulomonas.</title>
        <authorList>
            <person name="Ye L."/>
        </authorList>
    </citation>
    <scope>NUCLEOTIDE SEQUENCE [LARGE SCALE GENOMIC DNA]</scope>
    <source>
        <strain evidence="2">zg-Y338</strain>
    </source>
</reference>
<evidence type="ECO:0008006" key="3">
    <source>
        <dbReference type="Google" id="ProtNLM"/>
    </source>
</evidence>
<keyword evidence="2" id="KW-1185">Reference proteome</keyword>
<sequence length="65" mass="7074">MDRGLRDPQIPVLVVHDHHVVPAHAHRMLAAHAGSGELLTTRGLDHQRMLAEPQIVQAVVDFAAA</sequence>
<dbReference type="EMBL" id="CP101988">
    <property type="protein sequence ID" value="UUI74037.1"/>
    <property type="molecule type" value="Genomic_DNA"/>
</dbReference>
<evidence type="ECO:0000313" key="2">
    <source>
        <dbReference type="Proteomes" id="UP001316189"/>
    </source>
</evidence>
<protein>
    <recommendedName>
        <fullName evidence="3">Alpha/beta hydrolase</fullName>
    </recommendedName>
</protein>